<dbReference type="AlphaFoldDB" id="A0A432ML88"/>
<accession>A0A432ML88</accession>
<reference evidence="1 2" key="2">
    <citation type="submission" date="2019-01" db="EMBL/GenBank/DDBJ databases">
        <title>Tautonia sociabilis, a novel thermotolerant planctomycete of Isosphaeraceae family, isolated from a 4000 m deep subterranean habitat.</title>
        <authorList>
            <person name="Kovaleva O.L."/>
            <person name="Elcheninov A.G."/>
            <person name="Van Heerden E."/>
            <person name="Toshchakov S.V."/>
            <person name="Novikov A."/>
            <person name="Bonch-Osmolovskaya E.A."/>
            <person name="Kublanov I.V."/>
        </authorList>
    </citation>
    <scope>NUCLEOTIDE SEQUENCE [LARGE SCALE GENOMIC DNA]</scope>
    <source>
        <strain evidence="1 2">GM2012</strain>
    </source>
</reference>
<dbReference type="EMBL" id="RYZH01000015">
    <property type="protein sequence ID" value="RUL88029.1"/>
    <property type="molecule type" value="Genomic_DNA"/>
</dbReference>
<organism evidence="1 2">
    <name type="scientific">Tautonia sociabilis</name>
    <dbReference type="NCBI Taxonomy" id="2080755"/>
    <lineage>
        <taxon>Bacteria</taxon>
        <taxon>Pseudomonadati</taxon>
        <taxon>Planctomycetota</taxon>
        <taxon>Planctomycetia</taxon>
        <taxon>Isosphaerales</taxon>
        <taxon>Isosphaeraceae</taxon>
        <taxon>Tautonia</taxon>
    </lineage>
</organism>
<keyword evidence="2" id="KW-1185">Reference proteome</keyword>
<comment type="caution">
    <text evidence="1">The sequence shown here is derived from an EMBL/GenBank/DDBJ whole genome shotgun (WGS) entry which is preliminary data.</text>
</comment>
<dbReference type="Pfam" id="PF08843">
    <property type="entry name" value="AbiEii"/>
    <property type="match status" value="1"/>
</dbReference>
<dbReference type="InterPro" id="IPR014942">
    <property type="entry name" value="AbiEii"/>
</dbReference>
<gene>
    <name evidence="1" type="ORF">TsocGM_09725</name>
</gene>
<sequence>MMLARRQGEDFQHVLTRYVIERLLYRLSRSEHRDEFVLKGAMLFRVWADQPHRPTRDLDLLGRGDASLGAVAQVFRAVCGLAVEDDGLVFDPDSVTADRIREDQQYEGVRLVCRVFLGKARIDLQVDVGFGDAVVPRPAKLTYPAMLELPAPVLKAYPRPAVVAEKFQAMVMLGIANSRMKDFYDLWFLANRFAFDGPELCRAIGATFRRRKTALSAETPLALTAAFGTDAGKSRQWQAFIRKSALDVGGTGLEQVCKFLDGFLMPPVQAIVGETPFDQTWNPGGPWSGA</sequence>
<keyword evidence="1" id="KW-0808">Transferase</keyword>
<dbReference type="OrthoDB" id="9808443at2"/>
<reference evidence="1 2" key="1">
    <citation type="submission" date="2018-12" db="EMBL/GenBank/DDBJ databases">
        <authorList>
            <person name="Toschakov S.V."/>
        </authorList>
    </citation>
    <scope>NUCLEOTIDE SEQUENCE [LARGE SCALE GENOMIC DNA]</scope>
    <source>
        <strain evidence="1 2">GM2012</strain>
    </source>
</reference>
<name>A0A432ML88_9BACT</name>
<dbReference type="Proteomes" id="UP000280296">
    <property type="component" value="Unassembled WGS sequence"/>
</dbReference>
<dbReference type="GO" id="GO:0016740">
    <property type="term" value="F:transferase activity"/>
    <property type="evidence" value="ECO:0007669"/>
    <property type="project" value="UniProtKB-KW"/>
</dbReference>
<evidence type="ECO:0000313" key="2">
    <source>
        <dbReference type="Proteomes" id="UP000280296"/>
    </source>
</evidence>
<evidence type="ECO:0000313" key="1">
    <source>
        <dbReference type="EMBL" id="RUL88029.1"/>
    </source>
</evidence>
<proteinExistence type="predicted"/>
<protein>
    <submittedName>
        <fullName evidence="1">Nucleotidyl transferase AbiEii/AbiGii toxin family protein</fullName>
    </submittedName>
</protein>